<dbReference type="InterPro" id="IPR040709">
    <property type="entry name" value="Importin_rep_1"/>
</dbReference>
<dbReference type="HOGENOM" id="CLU_005996_3_0_1"/>
<feature type="region of interest" description="Disordered" evidence="7">
    <location>
        <begin position="433"/>
        <end position="453"/>
    </location>
</feature>
<dbReference type="PANTHER" id="PTHR12363:SF33">
    <property type="entry name" value="IMPORTIN-13"/>
    <property type="match status" value="1"/>
</dbReference>
<dbReference type="GO" id="GO:0005634">
    <property type="term" value="C:nucleus"/>
    <property type="evidence" value="ECO:0007669"/>
    <property type="project" value="UniProtKB-SubCell"/>
</dbReference>
<comment type="subcellular location">
    <subcellularLocation>
        <location evidence="1">Nucleus</location>
    </subcellularLocation>
</comment>
<dbReference type="EMBL" id="KN824330">
    <property type="protein sequence ID" value="KIM23910.1"/>
    <property type="molecule type" value="Genomic_DNA"/>
</dbReference>
<sequence>MPFSIDGVFGDQLVLQATTLINTSISPSEQQARQQALSELVNSPDAWGLIVPFLEHHDVNVQFYGAHIAGVKVVRDWNSIGPDFQLPLRDTMIMLTARAISQSYAKMVLRRLYVAITALALKLTLTSPPKWPDFLTYTLSILQSQGANTETLLEFMTIAVEEVHRAPRNLNNQIAHALNSAAPAFLETFSRTVTLAQNTLSERHAAFQCLHAWVTWGLTGNDLTSLIPTLITTLSVPELFVPTSSVLQDILTTSSLSSGAATKTLTEPLLAWLSTTGHTIVDSARAEGHPNDLSSSLCKLLCALGDHSNAYIAKSIVQVSKPAGNLPSTATSSISNGLASKSQTDAHVQEFLRCMLIYTGFPGYYGIEEEDSEATLGFWYLLQESLWEVVEIGNEDDEEDNLDWVAMANSHSIRNAVRQASGEAEMVEDDDDLTPALMSPHDDERPPSLKAPKEPDMAQLLFTEVVSILRRKITWPKKSEMADWDAEQRENFGIYRRNVGDTLINACYVLRERFLDNMLTDMKVQLAQSQNVGNDQFVWEDIEASLFCIKAVHDALTASYLKPLGFLFEEATMAALPQSGSHRVRWTMLTLIGEYASYFSSKSIDTSTSSLLRAVNYTVTALAEPSLCLQASMTLKELCDANRVMLAPHLNSFADLHRNVELLGSEEKSKVLESIASVISAMPPEAGIEPVRAVVQPLLESLARALSGQMPEETAQILCISQLRSLTGTAKGLTVISDPLEDTIPVDQGAVSRARQDPRMIKVREDVVAAVDAVTNRWWADAEVISVLSELIKAITATPAEESILSLPPQPLLRIIANSIRRQVTSTWLTLATIVTGQLYPTISLENLHPTPSEHTVQFVAEMAPEIIAPCLAMMTRKDAMEENPDIVQEFFRFCETVAHHFLTIIYRLPQDLLSSLLLHAISALSLQERYSLVGSCKFLLTLMRDTFSNGDLGREADALMEIHGNQIATSLIYGVASVAPRSTLQNLSEVLHCLASRRPAQTRMYLRDILFSAEFTAKHPLATQKAKEQFLESLLAARSGNKARLAITQFQNVTRGLEGASYGYATV</sequence>
<dbReference type="InterPro" id="IPR013598">
    <property type="entry name" value="Exportin-1/Importin-b-like"/>
</dbReference>
<evidence type="ECO:0000313" key="10">
    <source>
        <dbReference type="Proteomes" id="UP000054097"/>
    </source>
</evidence>
<evidence type="ECO:0000256" key="5">
    <source>
        <dbReference type="ARBA" id="ARBA00022737"/>
    </source>
</evidence>
<dbReference type="OrthoDB" id="2016913at2759"/>
<dbReference type="PANTHER" id="PTHR12363">
    <property type="entry name" value="TRANSPORTIN 3 AND IMPORTIN 13"/>
    <property type="match status" value="1"/>
</dbReference>
<evidence type="ECO:0000256" key="2">
    <source>
        <dbReference type="ARBA" id="ARBA00007991"/>
    </source>
</evidence>
<evidence type="ECO:0000256" key="7">
    <source>
        <dbReference type="SAM" id="MobiDB-lite"/>
    </source>
</evidence>
<dbReference type="InterPro" id="IPR016024">
    <property type="entry name" value="ARM-type_fold"/>
</dbReference>
<dbReference type="GO" id="GO:0005737">
    <property type="term" value="C:cytoplasm"/>
    <property type="evidence" value="ECO:0007669"/>
    <property type="project" value="TreeGrafter"/>
</dbReference>
<keyword evidence="5" id="KW-0677">Repeat</keyword>
<dbReference type="Pfam" id="PF18806">
    <property type="entry name" value="Importin_rep_3"/>
    <property type="match status" value="1"/>
</dbReference>
<keyword evidence="10" id="KW-1185">Reference proteome</keyword>
<feature type="domain" description="Exportin-1/Importin-beta-like" evidence="8">
    <location>
        <begin position="106"/>
        <end position="247"/>
    </location>
</feature>
<reference evidence="9 10" key="1">
    <citation type="submission" date="2014-04" db="EMBL/GenBank/DDBJ databases">
        <authorList>
            <consortium name="DOE Joint Genome Institute"/>
            <person name="Kuo A."/>
            <person name="Zuccaro A."/>
            <person name="Kohler A."/>
            <person name="Nagy L.G."/>
            <person name="Floudas D."/>
            <person name="Copeland A."/>
            <person name="Barry K.W."/>
            <person name="Cichocki N."/>
            <person name="Veneault-Fourrey C."/>
            <person name="LaButti K."/>
            <person name="Lindquist E.A."/>
            <person name="Lipzen A."/>
            <person name="Lundell T."/>
            <person name="Morin E."/>
            <person name="Murat C."/>
            <person name="Sun H."/>
            <person name="Tunlid A."/>
            <person name="Henrissat B."/>
            <person name="Grigoriev I.V."/>
            <person name="Hibbett D.S."/>
            <person name="Martin F."/>
            <person name="Nordberg H.P."/>
            <person name="Cantor M.N."/>
            <person name="Hua S.X."/>
        </authorList>
    </citation>
    <scope>NUCLEOTIDE SEQUENCE [LARGE SCALE GENOMIC DNA]</scope>
    <source>
        <strain evidence="9 10">MAFF 305830</strain>
    </source>
</reference>
<dbReference type="Pfam" id="PF18773">
    <property type="entry name" value="Importin_rep"/>
    <property type="match status" value="1"/>
</dbReference>
<evidence type="ECO:0000256" key="6">
    <source>
        <dbReference type="ARBA" id="ARBA00023242"/>
    </source>
</evidence>
<comment type="similarity">
    <text evidence="2">Belongs to the importin beta family.</text>
</comment>
<feature type="compositionally biased region" description="Basic and acidic residues" evidence="7">
    <location>
        <begin position="440"/>
        <end position="453"/>
    </location>
</feature>
<dbReference type="Pfam" id="PF08389">
    <property type="entry name" value="Xpo1"/>
    <property type="match status" value="1"/>
</dbReference>
<evidence type="ECO:0000256" key="1">
    <source>
        <dbReference type="ARBA" id="ARBA00004123"/>
    </source>
</evidence>
<gene>
    <name evidence="9" type="ORF">M408DRAFT_248853</name>
</gene>
<proteinExistence type="inferred from homology"/>
<organism evidence="9 10">
    <name type="scientific">Serendipita vermifera MAFF 305830</name>
    <dbReference type="NCBI Taxonomy" id="933852"/>
    <lineage>
        <taxon>Eukaryota</taxon>
        <taxon>Fungi</taxon>
        <taxon>Dikarya</taxon>
        <taxon>Basidiomycota</taxon>
        <taxon>Agaricomycotina</taxon>
        <taxon>Agaricomycetes</taxon>
        <taxon>Sebacinales</taxon>
        <taxon>Serendipitaceae</taxon>
        <taxon>Serendipita</taxon>
    </lineage>
</organism>
<keyword evidence="4" id="KW-0813">Transport</keyword>
<dbReference type="InterPro" id="IPR051345">
    <property type="entry name" value="Importin_beta-like_NTR"/>
</dbReference>
<protein>
    <recommendedName>
        <fullName evidence="3">Importin-13</fullName>
    </recommendedName>
</protein>
<evidence type="ECO:0000256" key="3">
    <source>
        <dbReference type="ARBA" id="ARBA00016020"/>
    </source>
</evidence>
<dbReference type="AlphaFoldDB" id="A0A0C3AGX6"/>
<evidence type="ECO:0000259" key="8">
    <source>
        <dbReference type="Pfam" id="PF08389"/>
    </source>
</evidence>
<dbReference type="GO" id="GO:0006606">
    <property type="term" value="P:protein import into nucleus"/>
    <property type="evidence" value="ECO:0007669"/>
    <property type="project" value="TreeGrafter"/>
</dbReference>
<dbReference type="Proteomes" id="UP000054097">
    <property type="component" value="Unassembled WGS sequence"/>
</dbReference>
<keyword evidence="6" id="KW-0539">Nucleus</keyword>
<name>A0A0C3AGX6_SERVB</name>
<dbReference type="SUPFAM" id="SSF48371">
    <property type="entry name" value="ARM repeat"/>
    <property type="match status" value="1"/>
</dbReference>
<dbReference type="InterPro" id="IPR040520">
    <property type="entry name" value="Importin_rep_3"/>
</dbReference>
<dbReference type="STRING" id="933852.A0A0C3AGX6"/>
<dbReference type="Gene3D" id="1.25.10.10">
    <property type="entry name" value="Leucine-rich Repeat Variant"/>
    <property type="match status" value="1"/>
</dbReference>
<evidence type="ECO:0000313" key="9">
    <source>
        <dbReference type="EMBL" id="KIM23910.1"/>
    </source>
</evidence>
<reference evidence="10" key="2">
    <citation type="submission" date="2015-01" db="EMBL/GenBank/DDBJ databases">
        <title>Evolutionary Origins and Diversification of the Mycorrhizal Mutualists.</title>
        <authorList>
            <consortium name="DOE Joint Genome Institute"/>
            <consortium name="Mycorrhizal Genomics Consortium"/>
            <person name="Kohler A."/>
            <person name="Kuo A."/>
            <person name="Nagy L.G."/>
            <person name="Floudas D."/>
            <person name="Copeland A."/>
            <person name="Barry K.W."/>
            <person name="Cichocki N."/>
            <person name="Veneault-Fourrey C."/>
            <person name="LaButti K."/>
            <person name="Lindquist E.A."/>
            <person name="Lipzen A."/>
            <person name="Lundell T."/>
            <person name="Morin E."/>
            <person name="Murat C."/>
            <person name="Riley R."/>
            <person name="Ohm R."/>
            <person name="Sun H."/>
            <person name="Tunlid A."/>
            <person name="Henrissat B."/>
            <person name="Grigoriev I.V."/>
            <person name="Hibbett D.S."/>
            <person name="Martin F."/>
        </authorList>
    </citation>
    <scope>NUCLEOTIDE SEQUENCE [LARGE SCALE GENOMIC DNA]</scope>
    <source>
        <strain evidence="10">MAFF 305830</strain>
    </source>
</reference>
<evidence type="ECO:0000256" key="4">
    <source>
        <dbReference type="ARBA" id="ARBA00022448"/>
    </source>
</evidence>
<dbReference type="InterPro" id="IPR011989">
    <property type="entry name" value="ARM-like"/>
</dbReference>
<accession>A0A0C3AGX6</accession>